<feature type="transmembrane region" description="Helical" evidence="2">
    <location>
        <begin position="145"/>
        <end position="165"/>
    </location>
</feature>
<feature type="transmembrane region" description="Helical" evidence="2">
    <location>
        <begin position="192"/>
        <end position="213"/>
    </location>
</feature>
<proteinExistence type="predicted"/>
<evidence type="ECO:0000313" key="4">
    <source>
        <dbReference type="Proteomes" id="UP000636960"/>
    </source>
</evidence>
<feature type="transmembrane region" description="Helical" evidence="2">
    <location>
        <begin position="111"/>
        <end position="133"/>
    </location>
</feature>
<organism evidence="3 4">
    <name type="scientific">Paractinoplanes rishiriensis</name>
    <dbReference type="NCBI Taxonomy" id="1050105"/>
    <lineage>
        <taxon>Bacteria</taxon>
        <taxon>Bacillati</taxon>
        <taxon>Actinomycetota</taxon>
        <taxon>Actinomycetes</taxon>
        <taxon>Micromonosporales</taxon>
        <taxon>Micromonosporaceae</taxon>
        <taxon>Paractinoplanes</taxon>
    </lineage>
</organism>
<gene>
    <name evidence="3" type="ORF">Ari01nite_87380</name>
</gene>
<name>A0A919MZA7_9ACTN</name>
<feature type="transmembrane region" description="Helical" evidence="2">
    <location>
        <begin position="63"/>
        <end position="91"/>
    </location>
</feature>
<evidence type="ECO:0000256" key="2">
    <source>
        <dbReference type="SAM" id="Phobius"/>
    </source>
</evidence>
<keyword evidence="2" id="KW-0812">Transmembrane</keyword>
<keyword evidence="2" id="KW-0472">Membrane</keyword>
<dbReference type="AlphaFoldDB" id="A0A919MZA7"/>
<feature type="compositionally biased region" description="Basic and acidic residues" evidence="1">
    <location>
        <begin position="1"/>
        <end position="10"/>
    </location>
</feature>
<feature type="region of interest" description="Disordered" evidence="1">
    <location>
        <begin position="1"/>
        <end position="47"/>
    </location>
</feature>
<sequence length="228" mass="23319">MSTLPSRKDPVPPTREPLTDAPDSAAARPAETDTGAHAPRADQQAVVSRQKERYGGIKWGSAFFGWLTATGASVILTGLLLAVGTAVGLAAAEDISDAQGQTGQNAGELGLAGAISLLVVLLIAYYCGGYVAGRMARFNGLRQGAAVWIWAVVITAAIAIATAALGDKYNVLDRVGGFPQLPVSSDDATTGAIIALALALVAALIGAILGGLAGMRFHRKVDRAGLDR</sequence>
<keyword evidence="4" id="KW-1185">Reference proteome</keyword>
<reference evidence="3" key="1">
    <citation type="submission" date="2021-01" db="EMBL/GenBank/DDBJ databases">
        <title>Whole genome shotgun sequence of Actinoplanes rishiriensis NBRC 108556.</title>
        <authorList>
            <person name="Komaki H."/>
            <person name="Tamura T."/>
        </authorList>
    </citation>
    <scope>NUCLEOTIDE SEQUENCE</scope>
    <source>
        <strain evidence="3">NBRC 108556</strain>
    </source>
</reference>
<keyword evidence="2" id="KW-1133">Transmembrane helix</keyword>
<protein>
    <submittedName>
        <fullName evidence="3">Uncharacterized protein</fullName>
    </submittedName>
</protein>
<evidence type="ECO:0000313" key="3">
    <source>
        <dbReference type="EMBL" id="GIF01274.1"/>
    </source>
</evidence>
<comment type="caution">
    <text evidence="3">The sequence shown here is derived from an EMBL/GenBank/DDBJ whole genome shotgun (WGS) entry which is preliminary data.</text>
</comment>
<dbReference type="EMBL" id="BOMV01000101">
    <property type="protein sequence ID" value="GIF01274.1"/>
    <property type="molecule type" value="Genomic_DNA"/>
</dbReference>
<dbReference type="Proteomes" id="UP000636960">
    <property type="component" value="Unassembled WGS sequence"/>
</dbReference>
<accession>A0A919MZA7</accession>
<evidence type="ECO:0000256" key="1">
    <source>
        <dbReference type="SAM" id="MobiDB-lite"/>
    </source>
</evidence>